<dbReference type="SUPFAM" id="SSF54909">
    <property type="entry name" value="Dimeric alpha+beta barrel"/>
    <property type="match status" value="1"/>
</dbReference>
<sequence length="101" mass="10921">MQVTFGFQATFTTHPGKGEEVVRLLLDSPSLPSEDCVVFLINRSATDPDLVQVTEGWTSQEAHARFFGTEPAQALVAALRPLVAEQRPQVDLVPIGGKAAF</sequence>
<feature type="domain" description="ABM" evidence="1">
    <location>
        <begin position="8"/>
        <end position="77"/>
    </location>
</feature>
<proteinExistence type="predicted"/>
<dbReference type="InterPro" id="IPR007138">
    <property type="entry name" value="ABM_dom"/>
</dbReference>
<organism evidence="2 3">
    <name type="scientific">Crossiella equi</name>
    <dbReference type="NCBI Taxonomy" id="130796"/>
    <lineage>
        <taxon>Bacteria</taxon>
        <taxon>Bacillati</taxon>
        <taxon>Actinomycetota</taxon>
        <taxon>Actinomycetes</taxon>
        <taxon>Pseudonocardiales</taxon>
        <taxon>Pseudonocardiaceae</taxon>
        <taxon>Crossiella</taxon>
    </lineage>
</organism>
<keyword evidence="3" id="KW-1185">Reference proteome</keyword>
<dbReference type="GO" id="GO:0004497">
    <property type="term" value="F:monooxygenase activity"/>
    <property type="evidence" value="ECO:0007669"/>
    <property type="project" value="UniProtKB-KW"/>
</dbReference>
<gene>
    <name evidence="2" type="ORF">JOF53_007482</name>
</gene>
<dbReference type="RefSeq" id="WP_209707615.1">
    <property type="nucleotide sequence ID" value="NZ_JAGIOO010000001.1"/>
</dbReference>
<keyword evidence="2" id="KW-0503">Monooxygenase</keyword>
<evidence type="ECO:0000313" key="2">
    <source>
        <dbReference type="EMBL" id="MBP2478610.1"/>
    </source>
</evidence>
<reference evidence="2 3" key="1">
    <citation type="submission" date="2021-03" db="EMBL/GenBank/DDBJ databases">
        <title>Sequencing the genomes of 1000 actinobacteria strains.</title>
        <authorList>
            <person name="Klenk H.-P."/>
        </authorList>
    </citation>
    <scope>NUCLEOTIDE SEQUENCE [LARGE SCALE GENOMIC DNA]</scope>
    <source>
        <strain evidence="2 3">DSM 44580</strain>
    </source>
</reference>
<accession>A0ABS5APY2</accession>
<dbReference type="Proteomes" id="UP001519363">
    <property type="component" value="Unassembled WGS sequence"/>
</dbReference>
<dbReference type="EMBL" id="JAGIOO010000001">
    <property type="protein sequence ID" value="MBP2478610.1"/>
    <property type="molecule type" value="Genomic_DNA"/>
</dbReference>
<dbReference type="Gene3D" id="3.30.70.100">
    <property type="match status" value="1"/>
</dbReference>
<name>A0ABS5APY2_9PSEU</name>
<dbReference type="Pfam" id="PF03992">
    <property type="entry name" value="ABM"/>
    <property type="match status" value="1"/>
</dbReference>
<keyword evidence="2" id="KW-0560">Oxidoreductase</keyword>
<comment type="caution">
    <text evidence="2">The sequence shown here is derived from an EMBL/GenBank/DDBJ whole genome shotgun (WGS) entry which is preliminary data.</text>
</comment>
<evidence type="ECO:0000259" key="1">
    <source>
        <dbReference type="Pfam" id="PF03992"/>
    </source>
</evidence>
<dbReference type="InterPro" id="IPR011008">
    <property type="entry name" value="Dimeric_a/b-barrel"/>
</dbReference>
<evidence type="ECO:0000313" key="3">
    <source>
        <dbReference type="Proteomes" id="UP001519363"/>
    </source>
</evidence>
<protein>
    <submittedName>
        <fullName evidence="2">Quinol monooxygenase YgiN</fullName>
    </submittedName>
</protein>